<dbReference type="Proteomes" id="UP000317494">
    <property type="component" value="Unassembled WGS sequence"/>
</dbReference>
<accession>A0A507DCH7</accession>
<name>A0A507DCH7_9FUNG</name>
<sequence length="77" mass="8720">MSATVDKISGLHVCRLNCGNKQCVNVEQLQRIRIPRKKDFDADAAWEGLLGHGVWMHRQRAEGRELAGPPVTAIKWR</sequence>
<evidence type="ECO:0000313" key="1">
    <source>
        <dbReference type="EMBL" id="TPX49101.1"/>
    </source>
</evidence>
<dbReference type="VEuPathDB" id="FungiDB:SeMB42_g02744"/>
<dbReference type="AlphaFoldDB" id="A0A507DCH7"/>
<dbReference type="EMBL" id="QEAN01000088">
    <property type="protein sequence ID" value="TPX49101.1"/>
    <property type="molecule type" value="Genomic_DNA"/>
</dbReference>
<protein>
    <submittedName>
        <fullName evidence="1">Uncharacterized protein</fullName>
    </submittedName>
</protein>
<proteinExistence type="predicted"/>
<evidence type="ECO:0000313" key="2">
    <source>
        <dbReference type="Proteomes" id="UP000317494"/>
    </source>
</evidence>
<keyword evidence="2" id="KW-1185">Reference proteome</keyword>
<reference evidence="1 2" key="1">
    <citation type="journal article" date="2019" name="Sci. Rep.">
        <title>Comparative genomics of chytrid fungi reveal insights into the obligate biotrophic and pathogenic lifestyle of Synchytrium endobioticum.</title>
        <authorList>
            <person name="van de Vossenberg B.T.L.H."/>
            <person name="Warris S."/>
            <person name="Nguyen H.D.T."/>
            <person name="van Gent-Pelzer M.P.E."/>
            <person name="Joly D.L."/>
            <person name="van de Geest H.C."/>
            <person name="Bonants P.J.M."/>
            <person name="Smith D.S."/>
            <person name="Levesque C.A."/>
            <person name="van der Lee T.A.J."/>
        </authorList>
    </citation>
    <scope>NUCLEOTIDE SEQUENCE [LARGE SCALE GENOMIC DNA]</scope>
    <source>
        <strain evidence="1 2">MB42</strain>
    </source>
</reference>
<gene>
    <name evidence="1" type="ORF">SeMB42_g02744</name>
</gene>
<organism evidence="1 2">
    <name type="scientific">Synchytrium endobioticum</name>
    <dbReference type="NCBI Taxonomy" id="286115"/>
    <lineage>
        <taxon>Eukaryota</taxon>
        <taxon>Fungi</taxon>
        <taxon>Fungi incertae sedis</taxon>
        <taxon>Chytridiomycota</taxon>
        <taxon>Chytridiomycota incertae sedis</taxon>
        <taxon>Chytridiomycetes</taxon>
        <taxon>Synchytriales</taxon>
        <taxon>Synchytriaceae</taxon>
        <taxon>Synchytrium</taxon>
    </lineage>
</organism>
<comment type="caution">
    <text evidence="1">The sequence shown here is derived from an EMBL/GenBank/DDBJ whole genome shotgun (WGS) entry which is preliminary data.</text>
</comment>